<feature type="compositionally biased region" description="Basic and acidic residues" evidence="1">
    <location>
        <begin position="107"/>
        <end position="117"/>
    </location>
</feature>
<sequence length="891" mass="100610">MVVPLPEESNLINLLDEISKLAKISFTKDDANIKEYMEKFDEYVDIDLPFAEKSVKDGVKYEVHLKQTINSDTGNKLETLSKAGDFLVNVATGAIQNLASKNLTVKTDSKPTTEQKTRTSSLNQGSSTKTEETTTTMTTSSKNNTSTPSKINATQSNLRERVTEESLKEKYKPISPEAIVPGIKTQEIKYETQKIKVAYSDEIECKETGTIETAQARAYYVSEVNQENQYEFSYDETLIRQNITQHTAMLGDLYDATKEKFIGMNIFTSKNLPKEARLIFNNQRVESDCTVSNKLSDKLNLLKVDGELKLSFLSGIVSVTGSGSYLNETRHAHSTIQCNLIYKSRTIDEKLHVTSDALRPFFCPSIGNEGTHVVVGVSYGANATMSLTYEHTKENSKSDWYGSLGSGSKSGSETPKTVVASTLNEIMGKITNMFGGGEISAQSLSIQGLDEKKMRFQVFADIGASEGSAVNTIQEAMEFIRNVPKVLAEGKGKQVEFTLLPLSILKKRLNLQIEADRFYYHIQAGTIKDVEHIFDQIEKSRQKLNEVETMVQKYRSFVAKSDKERIQDFRHKFDTSFSKFREELGKLVQKVRSGKSSIGDLNSMQNVYANDPHIGSKQIANFEESCEALKEKFTLLEEFEAHNVELITNYSELLKAKNKATDHDQELYVLFFSFSDQENDLKWADVIRYFFQRCKEIADLKKKQEDKSVSEVFMAIDTDVVPGVMRKESLNNGLRICLIISGNCVNDDVYAEYEKNKDKPVVICLERMAMNYEKNSMCQPLRLACPKSLRGEYLQELYESLPPKDCKLLDLINEQLIDLKLEGTNMKSSTYNVQGNVYINNYTKTTLVCVEGETVFGNIADWTYSSTSTSWIFKCPQDIEPAVRYTFVCVI</sequence>
<feature type="compositionally biased region" description="Low complexity" evidence="1">
    <location>
        <begin position="133"/>
        <end position="147"/>
    </location>
</feature>
<dbReference type="InterPro" id="IPR052090">
    <property type="entry name" value="Cytolytic_pore-forming_toxin"/>
</dbReference>
<feature type="compositionally biased region" description="Polar residues" evidence="1">
    <location>
        <begin position="148"/>
        <end position="157"/>
    </location>
</feature>
<dbReference type="InterPro" id="IPR056073">
    <property type="entry name" value="DUF7656"/>
</dbReference>
<reference evidence="5" key="1">
    <citation type="submission" date="2022-11" db="UniProtKB">
        <authorList>
            <consortium name="WormBaseParasite"/>
        </authorList>
    </citation>
    <scope>IDENTIFICATION</scope>
</reference>
<feature type="region of interest" description="Disordered" evidence="1">
    <location>
        <begin position="106"/>
        <end position="159"/>
    </location>
</feature>
<dbReference type="InterPro" id="IPR056072">
    <property type="entry name" value="SNTX_MACPF/CDC-like_dom"/>
</dbReference>
<dbReference type="PANTHER" id="PTHR31594">
    <property type="entry name" value="AIG1-TYPE G DOMAIN-CONTAINING PROTEIN"/>
    <property type="match status" value="1"/>
</dbReference>
<dbReference type="AlphaFoldDB" id="A0A914C6Y5"/>
<protein>
    <submittedName>
        <fullName evidence="5">Uncharacterized protein</fullName>
    </submittedName>
</protein>
<feature type="domain" description="SNTX MACPF/CDC-like" evidence="2">
    <location>
        <begin position="247"/>
        <end position="525"/>
    </location>
</feature>
<evidence type="ECO:0000259" key="2">
    <source>
        <dbReference type="Pfam" id="PF24674"/>
    </source>
</evidence>
<dbReference type="Pfam" id="PF24674">
    <property type="entry name" value="MACPF_SNTX"/>
    <property type="match status" value="1"/>
</dbReference>
<dbReference type="WBParaSite" id="ACRNAN_Path_359.g1360.t1">
    <property type="protein sequence ID" value="ACRNAN_Path_359.g1360.t1"/>
    <property type="gene ID" value="ACRNAN_Path_359.g1360"/>
</dbReference>
<feature type="domain" description="DUF7656" evidence="3">
    <location>
        <begin position="639"/>
        <end position="753"/>
    </location>
</feature>
<dbReference type="Proteomes" id="UP000887540">
    <property type="component" value="Unplaced"/>
</dbReference>
<proteinExistence type="predicted"/>
<evidence type="ECO:0000313" key="5">
    <source>
        <dbReference type="WBParaSite" id="ACRNAN_Path_359.g1360.t1"/>
    </source>
</evidence>
<accession>A0A914C6Y5</accession>
<evidence type="ECO:0000313" key="4">
    <source>
        <dbReference type="Proteomes" id="UP000887540"/>
    </source>
</evidence>
<evidence type="ECO:0000259" key="3">
    <source>
        <dbReference type="Pfam" id="PF24676"/>
    </source>
</evidence>
<keyword evidence="4" id="KW-1185">Reference proteome</keyword>
<organism evidence="4 5">
    <name type="scientific">Acrobeloides nanus</name>
    <dbReference type="NCBI Taxonomy" id="290746"/>
    <lineage>
        <taxon>Eukaryota</taxon>
        <taxon>Metazoa</taxon>
        <taxon>Ecdysozoa</taxon>
        <taxon>Nematoda</taxon>
        <taxon>Chromadorea</taxon>
        <taxon>Rhabditida</taxon>
        <taxon>Tylenchina</taxon>
        <taxon>Cephalobomorpha</taxon>
        <taxon>Cephaloboidea</taxon>
        <taxon>Cephalobidae</taxon>
        <taxon>Acrobeloides</taxon>
    </lineage>
</organism>
<evidence type="ECO:0000256" key="1">
    <source>
        <dbReference type="SAM" id="MobiDB-lite"/>
    </source>
</evidence>
<name>A0A914C6Y5_9BILA</name>
<dbReference type="Pfam" id="PF24676">
    <property type="entry name" value="DUF7656"/>
    <property type="match status" value="1"/>
</dbReference>
<dbReference type="PANTHER" id="PTHR31594:SF14">
    <property type="entry name" value="FIBRONECTIN TYPE-III DOMAIN-CONTAINING PROTEIN"/>
    <property type="match status" value="1"/>
</dbReference>